<dbReference type="EC" id="2.7.7.-" evidence="2"/>
<feature type="domain" description="Polymerase nucleotidyl transferase" evidence="1">
    <location>
        <begin position="19"/>
        <end position="53"/>
    </location>
</feature>
<evidence type="ECO:0000313" key="2">
    <source>
        <dbReference type="EMBL" id="MDT0318183.1"/>
    </source>
</evidence>
<keyword evidence="3" id="KW-1185">Reference proteome</keyword>
<keyword evidence="2" id="KW-0808">Transferase</keyword>
<dbReference type="CDD" id="cd05403">
    <property type="entry name" value="NT_KNTase_like"/>
    <property type="match status" value="1"/>
</dbReference>
<dbReference type="InterPro" id="IPR002934">
    <property type="entry name" value="Polymerase_NTP_transf_dom"/>
</dbReference>
<evidence type="ECO:0000313" key="3">
    <source>
        <dbReference type="Proteomes" id="UP001183420"/>
    </source>
</evidence>
<protein>
    <submittedName>
        <fullName evidence="2">Nucleotidyltransferase domain-containing protein</fullName>
        <ecNumber evidence="2">2.7.7.-</ecNumber>
    </submittedName>
</protein>
<organism evidence="2 3">
    <name type="scientific">Streptomyces millisiae</name>
    <dbReference type="NCBI Taxonomy" id="3075542"/>
    <lineage>
        <taxon>Bacteria</taxon>
        <taxon>Bacillati</taxon>
        <taxon>Actinomycetota</taxon>
        <taxon>Actinomycetes</taxon>
        <taxon>Kitasatosporales</taxon>
        <taxon>Streptomycetaceae</taxon>
        <taxon>Streptomyces</taxon>
    </lineage>
</organism>
<evidence type="ECO:0000259" key="1">
    <source>
        <dbReference type="Pfam" id="PF01909"/>
    </source>
</evidence>
<dbReference type="SUPFAM" id="SSF81301">
    <property type="entry name" value="Nucleotidyltransferase"/>
    <property type="match status" value="1"/>
</dbReference>
<dbReference type="RefSeq" id="WP_311596692.1">
    <property type="nucleotide sequence ID" value="NZ_JAVREM010000005.1"/>
</dbReference>
<reference evidence="3" key="1">
    <citation type="submission" date="2023-07" db="EMBL/GenBank/DDBJ databases">
        <title>30 novel species of actinomycetes from the DSMZ collection.</title>
        <authorList>
            <person name="Nouioui I."/>
        </authorList>
    </citation>
    <scope>NUCLEOTIDE SEQUENCE [LARGE SCALE GENOMIC DNA]</scope>
    <source>
        <strain evidence="3">DSM 44918</strain>
    </source>
</reference>
<dbReference type="Pfam" id="PF01909">
    <property type="entry name" value="NTP_transf_2"/>
    <property type="match status" value="1"/>
</dbReference>
<dbReference type="Gene3D" id="3.30.460.10">
    <property type="entry name" value="Beta Polymerase, domain 2"/>
    <property type="match status" value="1"/>
</dbReference>
<comment type="caution">
    <text evidence="2">The sequence shown here is derived from an EMBL/GenBank/DDBJ whole genome shotgun (WGS) entry which is preliminary data.</text>
</comment>
<dbReference type="EMBL" id="JAVREM010000005">
    <property type="protein sequence ID" value="MDT0318183.1"/>
    <property type="molecule type" value="Genomic_DNA"/>
</dbReference>
<dbReference type="InterPro" id="IPR043519">
    <property type="entry name" value="NT_sf"/>
</dbReference>
<dbReference type="GO" id="GO:0016779">
    <property type="term" value="F:nucleotidyltransferase activity"/>
    <property type="evidence" value="ECO:0007669"/>
    <property type="project" value="UniProtKB-KW"/>
</dbReference>
<keyword evidence="2" id="KW-0548">Nucleotidyltransferase</keyword>
<sequence>MFAEAERDEVRARLLARARADDDVSAAALTGSAARGTEDRWSDVDLLLAVAPGRLLAEVLGAWSEFVYGELGALHHFDLRSGSAVYRAFLLGDGLEVDLGFTPAAEFGQVGDGGFRVVFGAAVEPRPTAGDARGFVGHAWHHVLHARAAIERDAPWLAEYWISGVRDQTLALACLRLGLPTGYAKGADRLPAAVTRPLEEALVRGLGAAELRRALAAATGALLDELRATDEGLAERLAGPLRAATASSDGDRG</sequence>
<name>A0ABU2LLN6_9ACTN</name>
<gene>
    <name evidence="2" type="ORF">RNC47_07540</name>
</gene>
<accession>A0ABU2LLN6</accession>
<proteinExistence type="predicted"/>
<dbReference type="Proteomes" id="UP001183420">
    <property type="component" value="Unassembled WGS sequence"/>
</dbReference>